<keyword evidence="4" id="KW-1185">Reference proteome</keyword>
<dbReference type="OMA" id="MSIHVAM"/>
<dbReference type="HOGENOM" id="CLU_174485_0_0_1"/>
<dbReference type="Gramene" id="OPUNC04G03840.1">
    <property type="protein sequence ID" value="OPUNC04G03840.1"/>
    <property type="gene ID" value="OPUNC04G03840"/>
</dbReference>
<dbReference type="eggNOG" id="ENOG502SEYC">
    <property type="taxonomic scope" value="Eukaryota"/>
</dbReference>
<dbReference type="PANTHER" id="PTHR36619:SF2">
    <property type="entry name" value="OS04G0208900 PROTEIN"/>
    <property type="match status" value="1"/>
</dbReference>
<proteinExistence type="predicted"/>
<evidence type="ECO:0000313" key="4">
    <source>
        <dbReference type="Proteomes" id="UP000026962"/>
    </source>
</evidence>
<feature type="chain" id="PRO_5002365487" evidence="2">
    <location>
        <begin position="29"/>
        <end position="113"/>
    </location>
</feature>
<organism evidence="3">
    <name type="scientific">Oryza punctata</name>
    <name type="common">Red rice</name>
    <dbReference type="NCBI Taxonomy" id="4537"/>
    <lineage>
        <taxon>Eukaryota</taxon>
        <taxon>Viridiplantae</taxon>
        <taxon>Streptophyta</taxon>
        <taxon>Embryophyta</taxon>
        <taxon>Tracheophyta</taxon>
        <taxon>Spermatophyta</taxon>
        <taxon>Magnoliopsida</taxon>
        <taxon>Liliopsida</taxon>
        <taxon>Poales</taxon>
        <taxon>Poaceae</taxon>
        <taxon>BOP clade</taxon>
        <taxon>Oryzoideae</taxon>
        <taxon>Oryzeae</taxon>
        <taxon>Oryzinae</taxon>
        <taxon>Oryza</taxon>
    </lineage>
</organism>
<evidence type="ECO:0000313" key="3">
    <source>
        <dbReference type="EnsemblPlants" id="OPUNC04G03840.1"/>
    </source>
</evidence>
<accession>A0A0E0KN68</accession>
<sequence length="113" mass="11715">MSTVVAAMAVVVLLLLTTLAPQPELTMAAHAAAVAGEGRQLPRPPALLVPFRARSSHRRQPAAFHGRAANGCMPRGFRVPPSAPSRYANYHTLDAGLCDDHGGGGGGGGRRKP</sequence>
<reference evidence="3" key="2">
    <citation type="submission" date="2018-05" db="EMBL/GenBank/DDBJ databases">
        <title>OpunRS2 (Oryza punctata Reference Sequence Version 2).</title>
        <authorList>
            <person name="Zhang J."/>
            <person name="Kudrna D."/>
            <person name="Lee S."/>
            <person name="Talag J."/>
            <person name="Welchert J."/>
            <person name="Wing R.A."/>
        </authorList>
    </citation>
    <scope>NUCLEOTIDE SEQUENCE [LARGE SCALE GENOMIC DNA]</scope>
</reference>
<reference evidence="3" key="1">
    <citation type="submission" date="2015-04" db="UniProtKB">
        <authorList>
            <consortium name="EnsemblPlants"/>
        </authorList>
    </citation>
    <scope>IDENTIFICATION</scope>
</reference>
<evidence type="ECO:0000256" key="1">
    <source>
        <dbReference type="SAM" id="MobiDB-lite"/>
    </source>
</evidence>
<dbReference type="PANTHER" id="PTHR36619">
    <property type="entry name" value="OS04G0208900 PROTEIN"/>
    <property type="match status" value="1"/>
</dbReference>
<dbReference type="Proteomes" id="UP000026962">
    <property type="component" value="Chromosome 4"/>
</dbReference>
<feature type="region of interest" description="Disordered" evidence="1">
    <location>
        <begin position="58"/>
        <end position="77"/>
    </location>
</feature>
<keyword evidence="2" id="KW-0732">Signal</keyword>
<evidence type="ECO:0000256" key="2">
    <source>
        <dbReference type="SAM" id="SignalP"/>
    </source>
</evidence>
<name>A0A0E0KN68_ORYPU</name>
<feature type="signal peptide" evidence="2">
    <location>
        <begin position="1"/>
        <end position="28"/>
    </location>
</feature>
<dbReference type="AlphaFoldDB" id="A0A0E0KN68"/>
<protein>
    <submittedName>
        <fullName evidence="3">Uncharacterized protein</fullName>
    </submittedName>
</protein>
<dbReference type="EnsemblPlants" id="OPUNC04G03840.1">
    <property type="protein sequence ID" value="OPUNC04G03840.1"/>
    <property type="gene ID" value="OPUNC04G03840"/>
</dbReference>